<dbReference type="OrthoDB" id="8136593at2"/>
<reference evidence="1 2" key="1">
    <citation type="submission" date="2019-06" db="EMBL/GenBank/DDBJ databases">
        <title>The draft genome of Rhizobium smilacinae PTYR-5.</title>
        <authorList>
            <person name="Liu L."/>
            <person name="Li L."/>
            <person name="Zhang X."/>
        </authorList>
    </citation>
    <scope>NUCLEOTIDE SEQUENCE [LARGE SCALE GENOMIC DNA]</scope>
    <source>
        <strain evidence="1 2">PTYR-5</strain>
    </source>
</reference>
<evidence type="ECO:0000313" key="1">
    <source>
        <dbReference type="EMBL" id="TNM60113.1"/>
    </source>
</evidence>
<accession>A0A5C4X9H0</accession>
<keyword evidence="2" id="KW-1185">Reference proteome</keyword>
<dbReference type="Pfam" id="PF07215">
    <property type="entry name" value="DUF1419"/>
    <property type="match status" value="1"/>
</dbReference>
<gene>
    <name evidence="1" type="ORF">FHP24_26825</name>
</gene>
<organism evidence="1 2">
    <name type="scientific">Aliirhizobium smilacinae</name>
    <dbReference type="NCBI Taxonomy" id="1395944"/>
    <lineage>
        <taxon>Bacteria</taxon>
        <taxon>Pseudomonadati</taxon>
        <taxon>Pseudomonadota</taxon>
        <taxon>Alphaproteobacteria</taxon>
        <taxon>Hyphomicrobiales</taxon>
        <taxon>Rhizobiaceae</taxon>
        <taxon>Aliirhizobium</taxon>
    </lineage>
</organism>
<evidence type="ECO:0000313" key="2">
    <source>
        <dbReference type="Proteomes" id="UP000311605"/>
    </source>
</evidence>
<dbReference type="Proteomes" id="UP000311605">
    <property type="component" value="Unassembled WGS sequence"/>
</dbReference>
<dbReference type="EMBL" id="VDMN01000010">
    <property type="protein sequence ID" value="TNM60113.1"/>
    <property type="molecule type" value="Genomic_DNA"/>
</dbReference>
<protein>
    <submittedName>
        <fullName evidence="1">DUF1419 domain-containing protein</fullName>
    </submittedName>
</protein>
<dbReference type="AlphaFoldDB" id="A0A5C4X9H0"/>
<comment type="caution">
    <text evidence="1">The sequence shown here is derived from an EMBL/GenBank/DDBJ whole genome shotgun (WGS) entry which is preliminary data.</text>
</comment>
<proteinExistence type="predicted"/>
<dbReference type="InterPro" id="IPR009862">
    <property type="entry name" value="DUF1419"/>
</dbReference>
<name>A0A5C4X9H0_9HYPH</name>
<sequence length="100" mass="11830">MTVASIRRIYQSTADRRQMSRLFDRHVQRPNRWAEDDSAVYPGKWFEIDEPSHDYMFGILPPLFMRGDLFAMSGYGRLHRQRVACQSPLVRAHRSIFLQS</sequence>